<dbReference type="STRING" id="406817.XNC1_3178"/>
<keyword evidence="2" id="KW-1185">Reference proteome</keyword>
<evidence type="ECO:0000313" key="1">
    <source>
        <dbReference type="EMBL" id="CBJ91230.1"/>
    </source>
</evidence>
<gene>
    <name evidence="1" type="ordered locus">XNC1_3178</name>
</gene>
<reference evidence="1 2" key="1">
    <citation type="journal article" date="2011" name="PLoS ONE">
        <title>The entomopathogenic bacterial endosymbionts xenorhabdus and photorhabdus: convergent lifestyles from divergent genomes.</title>
        <authorList>
            <person name="Chaston J.M."/>
            <person name="Suen G."/>
            <person name="Tucker S.L."/>
            <person name="Andersen A.W."/>
            <person name="Bhasin A."/>
            <person name="Bode E."/>
            <person name="Bode H.B."/>
            <person name="Brachmann A.O."/>
            <person name="Cowles C.E."/>
            <person name="Cowles K.N."/>
            <person name="Darby C."/>
            <person name="de Leon L."/>
            <person name="Drace K."/>
            <person name="Du Z."/>
            <person name="Givaudan A."/>
            <person name="Herbert Tran E.E."/>
            <person name="Jewell K.A."/>
            <person name="Knack J.J."/>
            <person name="Krasomil-Osterfeld K.C."/>
            <person name="Kukor R."/>
            <person name="Lanois A."/>
            <person name="Latreille P."/>
            <person name="Leimgruber N.K."/>
            <person name="Lipke C.M."/>
            <person name="Liu R."/>
            <person name="Lu X."/>
            <person name="Martens E.C."/>
            <person name="Marri P.R."/>
            <person name="Medigue C."/>
            <person name="Menard M.L."/>
            <person name="Miller N.M."/>
            <person name="Morales-Soto N."/>
            <person name="Norton S."/>
            <person name="Ogier J.C."/>
            <person name="Orchard S.S."/>
            <person name="Park D."/>
            <person name="Park Y."/>
            <person name="Qurollo B.A."/>
            <person name="Sugar D.R."/>
            <person name="Richards G.R."/>
            <person name="Rouy Z."/>
            <person name="Slominski B."/>
            <person name="Slominski K."/>
            <person name="Snyder H."/>
            <person name="Tjaden B.C."/>
            <person name="van der Hoeven R."/>
            <person name="Welch R.D."/>
            <person name="Wheeler C."/>
            <person name="Xiang B."/>
            <person name="Barbazuk B."/>
            <person name="Gaudriault S."/>
            <person name="Goodner B."/>
            <person name="Slater S.C."/>
            <person name="Forst S."/>
            <person name="Goldman B.S."/>
            <person name="Goodrich-Blair H."/>
        </authorList>
    </citation>
    <scope>NUCLEOTIDE SEQUENCE [LARGE SCALE GENOMIC DNA]</scope>
    <source>
        <strain evidence="2">ATCC 19061 / DSM 3370 / CCUG 14189 / LMG 1036 / NCIMB 9965 / AN6</strain>
    </source>
</reference>
<organism evidence="1 2">
    <name type="scientific">Xenorhabdus nematophila (strain ATCC 19061 / DSM 3370 / CCUG 14189 / LMG 1036 / NCIMB 9965 / AN6)</name>
    <dbReference type="NCBI Taxonomy" id="406817"/>
    <lineage>
        <taxon>Bacteria</taxon>
        <taxon>Pseudomonadati</taxon>
        <taxon>Pseudomonadota</taxon>
        <taxon>Gammaproteobacteria</taxon>
        <taxon>Enterobacterales</taxon>
        <taxon>Morganellaceae</taxon>
        <taxon>Xenorhabdus</taxon>
    </lineage>
</organism>
<accession>D3VKX2</accession>
<dbReference type="EMBL" id="FN667742">
    <property type="protein sequence ID" value="CBJ91230.1"/>
    <property type="molecule type" value="Genomic_DNA"/>
</dbReference>
<name>D3VKX2_XENNA</name>
<protein>
    <submittedName>
        <fullName evidence="1">Uncharacterized protein</fullName>
    </submittedName>
</protein>
<dbReference type="AlphaFoldDB" id="D3VKX2"/>
<evidence type="ECO:0000313" key="2">
    <source>
        <dbReference type="Proteomes" id="UP000008075"/>
    </source>
</evidence>
<dbReference type="HOGENOM" id="CLU_3319496_0_0_6"/>
<dbReference type="KEGG" id="xne:XNC1_3178"/>
<sequence length="39" mass="4578">MKLKGSLIQNDYLYYTENNKIFLLPESISVSDLKLTEKK</sequence>
<proteinExistence type="predicted"/>
<dbReference type="Proteomes" id="UP000008075">
    <property type="component" value="Chromosome"/>
</dbReference>